<comment type="caution">
    <text evidence="7">The sequence shown here is derived from an EMBL/GenBank/DDBJ whole genome shotgun (WGS) entry which is preliminary data.</text>
</comment>
<dbReference type="Proteomes" id="UP001595891">
    <property type="component" value="Unassembled WGS sequence"/>
</dbReference>
<gene>
    <name evidence="7" type="ORF">ACFO8L_09045</name>
</gene>
<evidence type="ECO:0000256" key="5">
    <source>
        <dbReference type="SAM" id="MobiDB-lite"/>
    </source>
</evidence>
<dbReference type="PRINTS" id="PR00455">
    <property type="entry name" value="HTHTETR"/>
</dbReference>
<keyword evidence="2 4" id="KW-0238">DNA-binding</keyword>
<sequence>MPSPDTDAQARRPEQPQREERAHRILDAAAELILRWGYDKTTIDDVARSAGVAKGTIYLHWKSREALFAALLRRDRVAMLEQVRNAVAGPGGVTPRDLYRHLALALMARPLVRAALLGDTEVLGKLIRQKPKVQTVEAVRSLAGIYLTTLREHGAIREDLTPVEQVNMISATMYGFFVITPQMPEEYQVSGERLADLLAETLHRALDSGRTLSPEQSAAITRATLAYLDRGLGLARDRLHLSLTTSDMGKDYVR</sequence>
<dbReference type="InterPro" id="IPR001647">
    <property type="entry name" value="HTH_TetR"/>
</dbReference>
<evidence type="ECO:0000256" key="4">
    <source>
        <dbReference type="PROSITE-ProRule" id="PRU00335"/>
    </source>
</evidence>
<keyword evidence="1" id="KW-0805">Transcription regulation</keyword>
<proteinExistence type="predicted"/>
<dbReference type="InterPro" id="IPR050109">
    <property type="entry name" value="HTH-type_TetR-like_transc_reg"/>
</dbReference>
<protein>
    <submittedName>
        <fullName evidence="7">TetR/AcrR family transcriptional regulator</fullName>
    </submittedName>
</protein>
<dbReference type="Gene3D" id="1.10.357.10">
    <property type="entry name" value="Tetracycline Repressor, domain 2"/>
    <property type="match status" value="1"/>
</dbReference>
<dbReference type="RefSeq" id="WP_262846871.1">
    <property type="nucleotide sequence ID" value="NZ_JANZYP010000053.1"/>
</dbReference>
<evidence type="ECO:0000313" key="8">
    <source>
        <dbReference type="Proteomes" id="UP001595891"/>
    </source>
</evidence>
<name>A0ABV9E9K4_9ACTN</name>
<evidence type="ECO:0000256" key="2">
    <source>
        <dbReference type="ARBA" id="ARBA00023125"/>
    </source>
</evidence>
<dbReference type="PROSITE" id="PS50977">
    <property type="entry name" value="HTH_TETR_2"/>
    <property type="match status" value="1"/>
</dbReference>
<feature type="domain" description="HTH tetR-type" evidence="6">
    <location>
        <begin position="19"/>
        <end position="79"/>
    </location>
</feature>
<feature type="compositionally biased region" description="Basic and acidic residues" evidence="5">
    <location>
        <begin position="8"/>
        <end position="20"/>
    </location>
</feature>
<organism evidence="7 8">
    <name type="scientific">Sphaerisporangium corydalis</name>
    <dbReference type="NCBI Taxonomy" id="1441875"/>
    <lineage>
        <taxon>Bacteria</taxon>
        <taxon>Bacillati</taxon>
        <taxon>Actinomycetota</taxon>
        <taxon>Actinomycetes</taxon>
        <taxon>Streptosporangiales</taxon>
        <taxon>Streptosporangiaceae</taxon>
        <taxon>Sphaerisporangium</taxon>
    </lineage>
</organism>
<dbReference type="PANTHER" id="PTHR30055">
    <property type="entry name" value="HTH-TYPE TRANSCRIPTIONAL REGULATOR RUTR"/>
    <property type="match status" value="1"/>
</dbReference>
<dbReference type="InterPro" id="IPR009057">
    <property type="entry name" value="Homeodomain-like_sf"/>
</dbReference>
<dbReference type="EMBL" id="JBHSFN010000004">
    <property type="protein sequence ID" value="MFC4586217.1"/>
    <property type="molecule type" value="Genomic_DNA"/>
</dbReference>
<accession>A0ABV9E9K4</accession>
<keyword evidence="3" id="KW-0804">Transcription</keyword>
<evidence type="ECO:0000256" key="1">
    <source>
        <dbReference type="ARBA" id="ARBA00023015"/>
    </source>
</evidence>
<evidence type="ECO:0000259" key="6">
    <source>
        <dbReference type="PROSITE" id="PS50977"/>
    </source>
</evidence>
<keyword evidence="8" id="KW-1185">Reference proteome</keyword>
<reference evidence="8" key="1">
    <citation type="journal article" date="2019" name="Int. J. Syst. Evol. Microbiol.">
        <title>The Global Catalogue of Microorganisms (GCM) 10K type strain sequencing project: providing services to taxonomists for standard genome sequencing and annotation.</title>
        <authorList>
            <consortium name="The Broad Institute Genomics Platform"/>
            <consortium name="The Broad Institute Genome Sequencing Center for Infectious Disease"/>
            <person name="Wu L."/>
            <person name="Ma J."/>
        </authorList>
    </citation>
    <scope>NUCLEOTIDE SEQUENCE [LARGE SCALE GENOMIC DNA]</scope>
    <source>
        <strain evidence="8">CCUG 49560</strain>
    </source>
</reference>
<dbReference type="SUPFAM" id="SSF46689">
    <property type="entry name" value="Homeodomain-like"/>
    <property type="match status" value="1"/>
</dbReference>
<feature type="DNA-binding region" description="H-T-H motif" evidence="4">
    <location>
        <begin position="42"/>
        <end position="61"/>
    </location>
</feature>
<evidence type="ECO:0000313" key="7">
    <source>
        <dbReference type="EMBL" id="MFC4586217.1"/>
    </source>
</evidence>
<dbReference type="PANTHER" id="PTHR30055:SF234">
    <property type="entry name" value="HTH-TYPE TRANSCRIPTIONAL REGULATOR BETI"/>
    <property type="match status" value="1"/>
</dbReference>
<evidence type="ECO:0000256" key="3">
    <source>
        <dbReference type="ARBA" id="ARBA00023163"/>
    </source>
</evidence>
<dbReference type="Pfam" id="PF00440">
    <property type="entry name" value="TetR_N"/>
    <property type="match status" value="1"/>
</dbReference>
<feature type="region of interest" description="Disordered" evidence="5">
    <location>
        <begin position="1"/>
        <end position="20"/>
    </location>
</feature>